<evidence type="ECO:0000256" key="4">
    <source>
        <dbReference type="ARBA" id="ARBA00022989"/>
    </source>
</evidence>
<dbReference type="GO" id="GO:0005886">
    <property type="term" value="C:plasma membrane"/>
    <property type="evidence" value="ECO:0007669"/>
    <property type="project" value="UniProtKB-SubCell"/>
</dbReference>
<organism evidence="8 9">
    <name type="scientific">Aliarcobacter butzleri L348</name>
    <dbReference type="NCBI Taxonomy" id="1447256"/>
    <lineage>
        <taxon>Bacteria</taxon>
        <taxon>Pseudomonadati</taxon>
        <taxon>Campylobacterota</taxon>
        <taxon>Epsilonproteobacteria</taxon>
        <taxon>Campylobacterales</taxon>
        <taxon>Arcobacteraceae</taxon>
        <taxon>Aliarcobacter</taxon>
    </lineage>
</organism>
<evidence type="ECO:0000259" key="7">
    <source>
        <dbReference type="Pfam" id="PF13396"/>
    </source>
</evidence>
<feature type="transmembrane region" description="Helical" evidence="6">
    <location>
        <begin position="7"/>
        <end position="28"/>
    </location>
</feature>
<comment type="caution">
    <text evidence="8">The sequence shown here is derived from an EMBL/GenBank/DDBJ whole genome shotgun (WGS) entry which is preliminary data.</text>
</comment>
<dbReference type="AlphaFoldDB" id="A0A0G9K9X9"/>
<keyword evidence="3 6" id="KW-0812">Transmembrane</keyword>
<evidence type="ECO:0000256" key="1">
    <source>
        <dbReference type="ARBA" id="ARBA00004651"/>
    </source>
</evidence>
<comment type="subcellular location">
    <subcellularLocation>
        <location evidence="1">Cell membrane</location>
        <topology evidence="1">Multi-pass membrane protein</topology>
    </subcellularLocation>
</comment>
<evidence type="ECO:0000256" key="6">
    <source>
        <dbReference type="SAM" id="Phobius"/>
    </source>
</evidence>
<dbReference type="Proteomes" id="UP000035514">
    <property type="component" value="Unassembled WGS sequence"/>
</dbReference>
<protein>
    <recommendedName>
        <fullName evidence="7">Cardiolipin synthase N-terminal domain-containing protein</fullName>
    </recommendedName>
</protein>
<evidence type="ECO:0000256" key="2">
    <source>
        <dbReference type="ARBA" id="ARBA00022475"/>
    </source>
</evidence>
<gene>
    <name evidence="8" type="ORF">AA20_00315</name>
</gene>
<evidence type="ECO:0000256" key="3">
    <source>
        <dbReference type="ARBA" id="ARBA00022692"/>
    </source>
</evidence>
<keyword evidence="4 6" id="KW-1133">Transmembrane helix</keyword>
<keyword evidence="5 6" id="KW-0472">Membrane</keyword>
<dbReference type="InterPro" id="IPR027379">
    <property type="entry name" value="CLS_N"/>
</dbReference>
<dbReference type="PATRIC" id="fig|1447256.3.peg.60"/>
<feature type="domain" description="Cardiolipin synthase N-terminal" evidence="7">
    <location>
        <begin position="21"/>
        <end position="63"/>
    </location>
</feature>
<dbReference type="RefSeq" id="WP_046995954.1">
    <property type="nucleotide sequence ID" value="NZ_JAIQ01000017.1"/>
</dbReference>
<name>A0A0G9K9X9_9BACT</name>
<dbReference type="Pfam" id="PF13396">
    <property type="entry name" value="PLDc_N"/>
    <property type="match status" value="1"/>
</dbReference>
<proteinExistence type="predicted"/>
<evidence type="ECO:0000313" key="9">
    <source>
        <dbReference type="Proteomes" id="UP000035514"/>
    </source>
</evidence>
<dbReference type="EMBL" id="JAIQ01000017">
    <property type="protein sequence ID" value="KLE02580.1"/>
    <property type="molecule type" value="Genomic_DNA"/>
</dbReference>
<evidence type="ECO:0000313" key="8">
    <source>
        <dbReference type="EMBL" id="KLE02580.1"/>
    </source>
</evidence>
<sequence>MSFFTIFISLSLLIFVIFCFILYIFIIIDILKHEFTGYNKIIWIIVILCFPIFGAILYLFIGRKQRIKEL</sequence>
<evidence type="ECO:0000256" key="5">
    <source>
        <dbReference type="ARBA" id="ARBA00023136"/>
    </source>
</evidence>
<feature type="transmembrane region" description="Helical" evidence="6">
    <location>
        <begin position="40"/>
        <end position="61"/>
    </location>
</feature>
<keyword evidence="2" id="KW-1003">Cell membrane</keyword>
<reference evidence="8 9" key="1">
    <citation type="submission" date="2014-01" db="EMBL/GenBank/DDBJ databases">
        <title>Development of a Comparative Genomic Fingerprinting Assay for High Resolution Genotyping of Arcobacter butzleri.</title>
        <authorList>
            <person name="Webb A.L."/>
            <person name="Inglis G.D."/>
            <person name="Kruczkiewicz P."/>
            <person name="Selinger L.B."/>
            <person name="Taboada E.N."/>
        </authorList>
    </citation>
    <scope>NUCLEOTIDE SEQUENCE [LARGE SCALE GENOMIC DNA]</scope>
    <source>
        <strain evidence="8 9">L348</strain>
    </source>
</reference>
<accession>A0A0G9K9X9</accession>